<evidence type="ECO:0000259" key="6">
    <source>
        <dbReference type="SMART" id="SM00852"/>
    </source>
</evidence>
<dbReference type="Pfam" id="PF00994">
    <property type="entry name" value="MoCF_biosynth"/>
    <property type="match status" value="1"/>
</dbReference>
<evidence type="ECO:0000256" key="1">
    <source>
        <dbReference type="ARBA" id="ARBA00005046"/>
    </source>
</evidence>
<evidence type="ECO:0000313" key="8">
    <source>
        <dbReference type="Proteomes" id="UP000067626"/>
    </source>
</evidence>
<evidence type="ECO:0000313" key="7">
    <source>
        <dbReference type="EMBL" id="AKT39720.1"/>
    </source>
</evidence>
<dbReference type="InterPro" id="IPR012245">
    <property type="entry name" value="MoaB"/>
</dbReference>
<sequence>MSAPSRPPVRVATFTLSDTRTLDDDEGGRLLGALLRDAGFDLVAHAILREEPTLLTEALSRLCDDDTADAIVLTGGTGIAPRDRTIEALTPLLDKTLDGFGEAFRRLSWDQVGPNAILSRALAGVMRGRVVVALPGSPKALDLAVNQLLAPILAHAVALASGRGGHHHR</sequence>
<name>A0A0K1EFS5_CHOCO</name>
<accession>A0A0K1EFS5</accession>
<dbReference type="SMART" id="SM00852">
    <property type="entry name" value="MoCF_biosynth"/>
    <property type="match status" value="1"/>
</dbReference>
<feature type="domain" description="MoaB/Mog" evidence="6">
    <location>
        <begin position="12"/>
        <end position="155"/>
    </location>
</feature>
<dbReference type="InterPro" id="IPR036425">
    <property type="entry name" value="MoaB/Mog-like_dom_sf"/>
</dbReference>
<protein>
    <recommendedName>
        <fullName evidence="3 5">Molybdenum cofactor biosynthesis protein B</fullName>
    </recommendedName>
</protein>
<dbReference type="PIRSF" id="PIRSF006443">
    <property type="entry name" value="MoaB"/>
    <property type="match status" value="1"/>
</dbReference>
<dbReference type="STRING" id="52.CMC5_038690"/>
<dbReference type="InterPro" id="IPR008284">
    <property type="entry name" value="MoCF_biosynth_CS"/>
</dbReference>
<comment type="function">
    <text evidence="5">May be involved in the biosynthesis of molybdopterin.</text>
</comment>
<dbReference type="CDD" id="cd00886">
    <property type="entry name" value="MogA_MoaB"/>
    <property type="match status" value="1"/>
</dbReference>
<gene>
    <name evidence="7" type="primary">moaB</name>
    <name evidence="7" type="ORF">CMC5_038690</name>
</gene>
<dbReference type="GO" id="GO:0006777">
    <property type="term" value="P:Mo-molybdopterin cofactor biosynthetic process"/>
    <property type="evidence" value="ECO:0007669"/>
    <property type="project" value="UniProtKB-UniRule"/>
</dbReference>
<dbReference type="NCBIfam" id="TIGR00177">
    <property type="entry name" value="molyb_syn"/>
    <property type="match status" value="1"/>
</dbReference>
<dbReference type="EMBL" id="CP012159">
    <property type="protein sequence ID" value="AKT39720.1"/>
    <property type="molecule type" value="Genomic_DNA"/>
</dbReference>
<dbReference type="Gene3D" id="3.40.980.10">
    <property type="entry name" value="MoaB/Mog-like domain"/>
    <property type="match status" value="1"/>
</dbReference>
<dbReference type="Proteomes" id="UP000067626">
    <property type="component" value="Chromosome"/>
</dbReference>
<evidence type="ECO:0000256" key="5">
    <source>
        <dbReference type="PIRNR" id="PIRNR006443"/>
    </source>
</evidence>
<reference evidence="7 8" key="1">
    <citation type="submission" date="2015-07" db="EMBL/GenBank/DDBJ databases">
        <title>Genome analysis of myxobacterium Chondromyces crocatus Cm c5 reveals a high potential for natural compound synthesis and the genetic basis for the loss of fruiting body formation.</title>
        <authorList>
            <person name="Zaburannyi N."/>
            <person name="Bunk B."/>
            <person name="Maier J."/>
            <person name="Overmann J."/>
            <person name="Mueller R."/>
        </authorList>
    </citation>
    <scope>NUCLEOTIDE SEQUENCE [LARGE SCALE GENOMIC DNA]</scope>
    <source>
        <strain evidence="7 8">Cm c5</strain>
    </source>
</reference>
<dbReference type="KEGG" id="ccro:CMC5_038690"/>
<dbReference type="PATRIC" id="fig|52.7.peg.4263"/>
<comment type="similarity">
    <text evidence="2 5">Belongs to the MoaB/Mog family.</text>
</comment>
<organism evidence="7 8">
    <name type="scientific">Chondromyces crocatus</name>
    <dbReference type="NCBI Taxonomy" id="52"/>
    <lineage>
        <taxon>Bacteria</taxon>
        <taxon>Pseudomonadati</taxon>
        <taxon>Myxococcota</taxon>
        <taxon>Polyangia</taxon>
        <taxon>Polyangiales</taxon>
        <taxon>Polyangiaceae</taxon>
        <taxon>Chondromyces</taxon>
    </lineage>
</organism>
<evidence type="ECO:0000256" key="3">
    <source>
        <dbReference type="ARBA" id="ARBA00015262"/>
    </source>
</evidence>
<dbReference type="GO" id="GO:0005829">
    <property type="term" value="C:cytosol"/>
    <property type="evidence" value="ECO:0007669"/>
    <property type="project" value="TreeGrafter"/>
</dbReference>
<dbReference type="RefSeq" id="WP_050431763.1">
    <property type="nucleotide sequence ID" value="NZ_CP012159.1"/>
</dbReference>
<dbReference type="InterPro" id="IPR001453">
    <property type="entry name" value="MoaB/Mog_dom"/>
</dbReference>
<comment type="pathway">
    <text evidence="1 5">Cofactor biosynthesis; molybdopterin biosynthesis.</text>
</comment>
<dbReference type="OrthoDB" id="9784492at2"/>
<dbReference type="PANTHER" id="PTHR43232">
    <property type="entry name" value="MOLYBDENUM COFACTOR BIOSYNTHESIS PROTEIN B"/>
    <property type="match status" value="1"/>
</dbReference>
<evidence type="ECO:0000256" key="2">
    <source>
        <dbReference type="ARBA" id="ARBA00006112"/>
    </source>
</evidence>
<dbReference type="AlphaFoldDB" id="A0A0K1EFS5"/>
<dbReference type="SUPFAM" id="SSF53218">
    <property type="entry name" value="Molybdenum cofactor biosynthesis proteins"/>
    <property type="match status" value="1"/>
</dbReference>
<keyword evidence="8" id="KW-1185">Reference proteome</keyword>
<keyword evidence="4 5" id="KW-0501">Molybdenum cofactor biosynthesis</keyword>
<dbReference type="UniPathway" id="UPA00344"/>
<dbReference type="PROSITE" id="PS01078">
    <property type="entry name" value="MOCF_BIOSYNTHESIS_1"/>
    <property type="match status" value="1"/>
</dbReference>
<dbReference type="PANTHER" id="PTHR43232:SF2">
    <property type="entry name" value="MOLYBDENUM COFACTOR BIOSYNTHESIS PROTEIN B"/>
    <property type="match status" value="1"/>
</dbReference>
<evidence type="ECO:0000256" key="4">
    <source>
        <dbReference type="ARBA" id="ARBA00023150"/>
    </source>
</evidence>
<proteinExistence type="inferred from homology"/>